<feature type="signal peptide" evidence="2">
    <location>
        <begin position="1"/>
        <end position="21"/>
    </location>
</feature>
<dbReference type="PANTHER" id="PTHR43649">
    <property type="entry name" value="ARABINOSE-BINDING PROTEIN-RELATED"/>
    <property type="match status" value="1"/>
</dbReference>
<accession>A0A9D1P9K7</accession>
<dbReference type="SUPFAM" id="SSF53850">
    <property type="entry name" value="Periplasmic binding protein-like II"/>
    <property type="match status" value="1"/>
</dbReference>
<proteinExistence type="predicted"/>
<protein>
    <submittedName>
        <fullName evidence="3">Extracellular solute-binding protein</fullName>
    </submittedName>
</protein>
<gene>
    <name evidence="3" type="ORF">IAA64_11355</name>
</gene>
<name>A0A9D1P9K7_9FIRM</name>
<dbReference type="PANTHER" id="PTHR43649:SF33">
    <property type="entry name" value="POLYGALACTURONAN_RHAMNOGALACTURONAN-BINDING PROTEIN YTCQ"/>
    <property type="match status" value="1"/>
</dbReference>
<evidence type="ECO:0000313" key="4">
    <source>
        <dbReference type="Proteomes" id="UP000886884"/>
    </source>
</evidence>
<dbReference type="InterPro" id="IPR050490">
    <property type="entry name" value="Bact_solute-bd_prot1"/>
</dbReference>
<feature type="chain" id="PRO_5039461180" evidence="2">
    <location>
        <begin position="22"/>
        <end position="516"/>
    </location>
</feature>
<dbReference type="EMBL" id="DVOT01000208">
    <property type="protein sequence ID" value="HIV28562.1"/>
    <property type="molecule type" value="Genomic_DNA"/>
</dbReference>
<dbReference type="AlphaFoldDB" id="A0A9D1P9K7"/>
<evidence type="ECO:0000313" key="3">
    <source>
        <dbReference type="EMBL" id="HIV28562.1"/>
    </source>
</evidence>
<organism evidence="3 4">
    <name type="scientific">Candidatus Ornithocaccomicrobium faecavium</name>
    <dbReference type="NCBI Taxonomy" id="2840890"/>
    <lineage>
        <taxon>Bacteria</taxon>
        <taxon>Bacillati</taxon>
        <taxon>Bacillota</taxon>
        <taxon>Clostridia</taxon>
        <taxon>Candidatus Ornithocaccomicrobium</taxon>
    </lineage>
</organism>
<evidence type="ECO:0000256" key="1">
    <source>
        <dbReference type="ARBA" id="ARBA00022729"/>
    </source>
</evidence>
<evidence type="ECO:0000256" key="2">
    <source>
        <dbReference type="SAM" id="SignalP"/>
    </source>
</evidence>
<keyword evidence="1 2" id="KW-0732">Signal</keyword>
<dbReference type="Gene3D" id="3.40.190.10">
    <property type="entry name" value="Periplasmic binding protein-like II"/>
    <property type="match status" value="2"/>
</dbReference>
<reference evidence="3" key="1">
    <citation type="submission" date="2020-10" db="EMBL/GenBank/DDBJ databases">
        <authorList>
            <person name="Gilroy R."/>
        </authorList>
    </citation>
    <scope>NUCLEOTIDE SEQUENCE</scope>
    <source>
        <strain evidence="3">CHK183-6373</strain>
    </source>
</reference>
<sequence length="516" mass="57486">MKRIFALILALTMMVTAAAFASAETTMPIVEEPITMTMMIGLDTSRGYDPADNAVFKYLEEVTNIHWDFIVVDRSSWTERLSLMWASGDMPDMIYNGVSGNDLLLYTGTLILDLKPYLEEYAPNFWNLYQNNADVRLAVDLPTGKIGSFVWTNMEIEAGAGQCPNEILYINQQWLDALGLEMPQTVDEYYETLMAFRDKDPNGNGEQDEIPLAPRNASTDLSKLQPLMGFMSDTNNLYLDGDTVQYAPLMEEYKQWVEFCAKLYAEGLIDPDIFVMDSAEVLAKGSLNPQVYGSVIASAAFTVVGADNADAYVPTPIYTAANGETMWYNRVYANSGVGVITTACEYPEEAIRWCDLFYSDEYVKLVWMGQEGVAYEYNEDGTWDWIYSEEYPDATAVRAALTIQAGGQGPSMCPTDWFKLNDETEAPVNAQRAQIASDYDGLLRVPMPTLYYEESAAREMSTIATDLNTYVNEMVALFVTGEADIESGWADFTATVEAMGASRLVEIAQEAYDAVA</sequence>
<dbReference type="Proteomes" id="UP000886884">
    <property type="component" value="Unassembled WGS sequence"/>
</dbReference>
<comment type="caution">
    <text evidence="3">The sequence shown here is derived from an EMBL/GenBank/DDBJ whole genome shotgun (WGS) entry which is preliminary data.</text>
</comment>
<reference evidence="3" key="2">
    <citation type="journal article" date="2021" name="PeerJ">
        <title>Extensive microbial diversity within the chicken gut microbiome revealed by metagenomics and culture.</title>
        <authorList>
            <person name="Gilroy R."/>
            <person name="Ravi A."/>
            <person name="Getino M."/>
            <person name="Pursley I."/>
            <person name="Horton D.L."/>
            <person name="Alikhan N.F."/>
            <person name="Baker D."/>
            <person name="Gharbi K."/>
            <person name="Hall N."/>
            <person name="Watson M."/>
            <person name="Adriaenssens E.M."/>
            <person name="Foster-Nyarko E."/>
            <person name="Jarju S."/>
            <person name="Secka A."/>
            <person name="Antonio M."/>
            <person name="Oren A."/>
            <person name="Chaudhuri R.R."/>
            <person name="La Ragione R."/>
            <person name="Hildebrand F."/>
            <person name="Pallen M.J."/>
        </authorList>
    </citation>
    <scope>NUCLEOTIDE SEQUENCE</scope>
    <source>
        <strain evidence="3">CHK183-6373</strain>
    </source>
</reference>